<dbReference type="OrthoDB" id="445357at2759"/>
<dbReference type="InterPro" id="IPR003034">
    <property type="entry name" value="SAP_dom"/>
</dbReference>
<dbReference type="EMBL" id="ML170165">
    <property type="protein sequence ID" value="TDL24770.1"/>
    <property type="molecule type" value="Genomic_DNA"/>
</dbReference>
<proteinExistence type="predicted"/>
<dbReference type="Proteomes" id="UP000294933">
    <property type="component" value="Unassembled WGS sequence"/>
</dbReference>
<feature type="region of interest" description="Disordered" evidence="1">
    <location>
        <begin position="68"/>
        <end position="118"/>
    </location>
</feature>
<sequence length="275" mass="30286">MLRARVCNSPRFLNRAAQRNLVSSVLLTRPYEGKSLVELKQEAKKRGLTVSGTKASLISRIYAEDQRREREALSPAAASPQHSRNLSSSTPRPAEPTSATPTSRHSFTVFLPDLTKPPPEPPIQIPFAPDFWESSKVRAAEEAKEAQPATPKIHTMAEPSTHLAGGPSHNVYQPKGHHHADVHAEEHLPELPSRLTGIWKDIVDDLNIPTSFTPRKAGHEAEAALRASLPDFDSGHEKSYSRPLDVDERRGIWTLLGIFVGSLVVSRVAAPSKKH</sequence>
<dbReference type="AlphaFoldDB" id="A0A4Y7QD42"/>
<feature type="compositionally biased region" description="Polar residues" evidence="1">
    <location>
        <begin position="80"/>
        <end position="106"/>
    </location>
</feature>
<organism evidence="3 4">
    <name type="scientific">Rickenella mellea</name>
    <dbReference type="NCBI Taxonomy" id="50990"/>
    <lineage>
        <taxon>Eukaryota</taxon>
        <taxon>Fungi</taxon>
        <taxon>Dikarya</taxon>
        <taxon>Basidiomycota</taxon>
        <taxon>Agaricomycotina</taxon>
        <taxon>Agaricomycetes</taxon>
        <taxon>Hymenochaetales</taxon>
        <taxon>Rickenellaceae</taxon>
        <taxon>Rickenella</taxon>
    </lineage>
</organism>
<dbReference type="Gene3D" id="1.10.720.30">
    <property type="entry name" value="SAP domain"/>
    <property type="match status" value="1"/>
</dbReference>
<keyword evidence="4" id="KW-1185">Reference proteome</keyword>
<evidence type="ECO:0000256" key="1">
    <source>
        <dbReference type="SAM" id="MobiDB-lite"/>
    </source>
</evidence>
<dbReference type="Pfam" id="PF02037">
    <property type="entry name" value="SAP"/>
    <property type="match status" value="1"/>
</dbReference>
<protein>
    <recommendedName>
        <fullName evidence="2">SAP domain-containing protein</fullName>
    </recommendedName>
</protein>
<feature type="domain" description="SAP" evidence="2">
    <location>
        <begin position="31"/>
        <end position="65"/>
    </location>
</feature>
<dbReference type="SUPFAM" id="SSF68906">
    <property type="entry name" value="SAP domain"/>
    <property type="match status" value="1"/>
</dbReference>
<dbReference type="InterPro" id="IPR036361">
    <property type="entry name" value="SAP_dom_sf"/>
</dbReference>
<gene>
    <name evidence="3" type="ORF">BD410DRAFT_896394</name>
</gene>
<dbReference type="PROSITE" id="PS50800">
    <property type="entry name" value="SAP"/>
    <property type="match status" value="1"/>
</dbReference>
<dbReference type="VEuPathDB" id="FungiDB:BD410DRAFT_896394"/>
<name>A0A4Y7QD42_9AGAM</name>
<dbReference type="STRING" id="50990.A0A4Y7QD42"/>
<reference evidence="3 4" key="1">
    <citation type="submission" date="2018-06" db="EMBL/GenBank/DDBJ databases">
        <title>A transcriptomic atlas of mushroom development highlights an independent origin of complex multicellularity.</title>
        <authorList>
            <consortium name="DOE Joint Genome Institute"/>
            <person name="Krizsan K."/>
            <person name="Almasi E."/>
            <person name="Merenyi Z."/>
            <person name="Sahu N."/>
            <person name="Viragh M."/>
            <person name="Koszo T."/>
            <person name="Mondo S."/>
            <person name="Kiss B."/>
            <person name="Balint B."/>
            <person name="Kues U."/>
            <person name="Barry K."/>
            <person name="Hegedus J.C."/>
            <person name="Henrissat B."/>
            <person name="Johnson J."/>
            <person name="Lipzen A."/>
            <person name="Ohm R."/>
            <person name="Nagy I."/>
            <person name="Pangilinan J."/>
            <person name="Yan J."/>
            <person name="Xiong Y."/>
            <person name="Grigoriev I.V."/>
            <person name="Hibbett D.S."/>
            <person name="Nagy L.G."/>
        </authorList>
    </citation>
    <scope>NUCLEOTIDE SEQUENCE [LARGE SCALE GENOMIC DNA]</scope>
    <source>
        <strain evidence="3 4">SZMC22713</strain>
    </source>
</reference>
<accession>A0A4Y7QD42</accession>
<evidence type="ECO:0000313" key="4">
    <source>
        <dbReference type="Proteomes" id="UP000294933"/>
    </source>
</evidence>
<evidence type="ECO:0000313" key="3">
    <source>
        <dbReference type="EMBL" id="TDL24770.1"/>
    </source>
</evidence>
<evidence type="ECO:0000259" key="2">
    <source>
        <dbReference type="PROSITE" id="PS50800"/>
    </source>
</evidence>